<keyword evidence="2" id="KW-0812">Transmembrane</keyword>
<keyword evidence="2" id="KW-0472">Membrane</keyword>
<feature type="compositionally biased region" description="Basic and acidic residues" evidence="1">
    <location>
        <begin position="1"/>
        <end position="21"/>
    </location>
</feature>
<dbReference type="EMBL" id="MN740995">
    <property type="protein sequence ID" value="QHU22076.1"/>
    <property type="molecule type" value="Genomic_DNA"/>
</dbReference>
<evidence type="ECO:0000313" key="3">
    <source>
        <dbReference type="EMBL" id="QHU22076.1"/>
    </source>
</evidence>
<dbReference type="AlphaFoldDB" id="A0A6C0KY78"/>
<evidence type="ECO:0000256" key="1">
    <source>
        <dbReference type="SAM" id="MobiDB-lite"/>
    </source>
</evidence>
<organism evidence="3">
    <name type="scientific">viral metagenome</name>
    <dbReference type="NCBI Taxonomy" id="1070528"/>
    <lineage>
        <taxon>unclassified sequences</taxon>
        <taxon>metagenomes</taxon>
        <taxon>organismal metagenomes</taxon>
    </lineage>
</organism>
<reference evidence="3" key="1">
    <citation type="journal article" date="2020" name="Nature">
        <title>Giant virus diversity and host interactions through global metagenomics.</title>
        <authorList>
            <person name="Schulz F."/>
            <person name="Roux S."/>
            <person name="Paez-Espino D."/>
            <person name="Jungbluth S."/>
            <person name="Walsh D.A."/>
            <person name="Denef V.J."/>
            <person name="McMahon K.D."/>
            <person name="Konstantinidis K.T."/>
            <person name="Eloe-Fadrosh E.A."/>
            <person name="Kyrpides N.C."/>
            <person name="Woyke T."/>
        </authorList>
    </citation>
    <scope>NUCLEOTIDE SEQUENCE</scope>
    <source>
        <strain evidence="3">GVMAG-S-3300013286-35</strain>
    </source>
</reference>
<feature type="transmembrane region" description="Helical" evidence="2">
    <location>
        <begin position="94"/>
        <end position="116"/>
    </location>
</feature>
<dbReference type="NCBIfam" id="NF033632">
    <property type="entry name" value="SLATT_4"/>
    <property type="match status" value="1"/>
</dbReference>
<keyword evidence="2" id="KW-1133">Transmembrane helix</keyword>
<protein>
    <recommendedName>
        <fullName evidence="4">SLATT domain-containing protein</fullName>
    </recommendedName>
</protein>
<evidence type="ECO:0008006" key="4">
    <source>
        <dbReference type="Google" id="ProtNLM"/>
    </source>
</evidence>
<feature type="transmembrane region" description="Helical" evidence="2">
    <location>
        <begin position="63"/>
        <end position="82"/>
    </location>
</feature>
<evidence type="ECO:0000256" key="2">
    <source>
        <dbReference type="SAM" id="Phobius"/>
    </source>
</evidence>
<name>A0A6C0KY78_9ZZZZ</name>
<accession>A0A6C0KY78</accession>
<sequence length="353" mass="39103">MSTPAEPKEVEKTDGVEDVRPKRPNNGWTKELEHLVADWSDRAQCYRWMHDKTSRAYGSYNQYMMIPVIILSTLTGTANFGMDSFFTDPGVKKIAVLGVGGVSIVTGIISTLANFLRYAQGSEAHSGAAISWAKFSRLISIELALHPNERMEAFAFLKMFRIELDRLIEQSPPIPEETVRKFKIEFRTFTDIKRPDITGYIEHTQAYNNNSERMKQLAVEATLTLLHKKNLLKELVLNDLDSKVRDITTETIKQVQAASAAASKKSAGTAMPFAKRVVEERKQELSQLPIGLVADIKNRIRGRGGRGAEEVVVESEDVVIDVSGGPVALAVDISGSDLGANVTLQVNELVNKV</sequence>
<proteinExistence type="predicted"/>
<feature type="region of interest" description="Disordered" evidence="1">
    <location>
        <begin position="1"/>
        <end position="25"/>
    </location>
</feature>